<keyword evidence="5" id="KW-1185">Reference proteome</keyword>
<dbReference type="Pfam" id="PF00072">
    <property type="entry name" value="Response_reg"/>
    <property type="match status" value="1"/>
</dbReference>
<evidence type="ECO:0000313" key="4">
    <source>
        <dbReference type="EMBL" id="OWK29533.1"/>
    </source>
</evidence>
<dbReference type="Proteomes" id="UP000197290">
    <property type="component" value="Unassembled WGS sequence"/>
</dbReference>
<accession>A0A245ZII2</accession>
<dbReference type="InterPro" id="IPR001789">
    <property type="entry name" value="Sig_transdc_resp-reg_receiver"/>
</dbReference>
<feature type="modified residue" description="4-aspartylphosphate" evidence="2">
    <location>
        <position position="60"/>
    </location>
</feature>
<dbReference type="GO" id="GO:0000160">
    <property type="term" value="P:phosphorelay signal transduction system"/>
    <property type="evidence" value="ECO:0007669"/>
    <property type="project" value="InterPro"/>
</dbReference>
<dbReference type="SMART" id="SM00448">
    <property type="entry name" value="REC"/>
    <property type="match status" value="1"/>
</dbReference>
<evidence type="ECO:0000256" key="2">
    <source>
        <dbReference type="PROSITE-ProRule" id="PRU00169"/>
    </source>
</evidence>
<dbReference type="Gene3D" id="3.40.50.2300">
    <property type="match status" value="1"/>
</dbReference>
<gene>
    <name evidence="4" type="primary">saeR</name>
    <name evidence="4" type="ORF">SPDO_25250</name>
</gene>
<proteinExistence type="predicted"/>
<dbReference type="PANTHER" id="PTHR44591">
    <property type="entry name" value="STRESS RESPONSE REGULATOR PROTEIN 1"/>
    <property type="match status" value="1"/>
</dbReference>
<keyword evidence="1 2" id="KW-0597">Phosphoprotein</keyword>
<dbReference type="SUPFAM" id="SSF52172">
    <property type="entry name" value="CheY-like"/>
    <property type="match status" value="1"/>
</dbReference>
<sequence>MMTTGDLPILYVDDDKDIRHIVRLALRRDPRIDLRLASGGAEALALVADPVWRPAVVLLDVMMPDLSGPEVMAAMRSIHGLGDVPFIFVTAMGRQAQIANYRALGAAGVIVKPFDPLTLRETIGELAGL</sequence>
<evidence type="ECO:0000259" key="3">
    <source>
        <dbReference type="PROSITE" id="PS50110"/>
    </source>
</evidence>
<dbReference type="RefSeq" id="WP_245829454.1">
    <property type="nucleotide sequence ID" value="NZ_NBBI01000004.1"/>
</dbReference>
<dbReference type="PROSITE" id="PS50110">
    <property type="entry name" value="RESPONSE_REGULATORY"/>
    <property type="match status" value="1"/>
</dbReference>
<dbReference type="PANTHER" id="PTHR44591:SF3">
    <property type="entry name" value="RESPONSE REGULATORY DOMAIN-CONTAINING PROTEIN"/>
    <property type="match status" value="1"/>
</dbReference>
<feature type="domain" description="Response regulatory" evidence="3">
    <location>
        <begin position="8"/>
        <end position="127"/>
    </location>
</feature>
<dbReference type="EMBL" id="NBBI01000004">
    <property type="protein sequence ID" value="OWK29533.1"/>
    <property type="molecule type" value="Genomic_DNA"/>
</dbReference>
<evidence type="ECO:0000256" key="1">
    <source>
        <dbReference type="ARBA" id="ARBA00022553"/>
    </source>
</evidence>
<evidence type="ECO:0000313" key="5">
    <source>
        <dbReference type="Proteomes" id="UP000197290"/>
    </source>
</evidence>
<dbReference type="InterPro" id="IPR011006">
    <property type="entry name" value="CheY-like_superfamily"/>
</dbReference>
<comment type="caution">
    <text evidence="4">The sequence shown here is derived from an EMBL/GenBank/DDBJ whole genome shotgun (WGS) entry which is preliminary data.</text>
</comment>
<reference evidence="4 5" key="1">
    <citation type="submission" date="2017-03" db="EMBL/GenBank/DDBJ databases">
        <title>Genome sequence of Sphingomonas dokdonensis DSM 21029.</title>
        <authorList>
            <person name="Poehlein A."/>
            <person name="Wuebbeler J.H."/>
            <person name="Steinbuechel A."/>
            <person name="Daniel R."/>
        </authorList>
    </citation>
    <scope>NUCLEOTIDE SEQUENCE [LARGE SCALE GENOMIC DNA]</scope>
    <source>
        <strain evidence="4 5">DSM 21029</strain>
    </source>
</reference>
<dbReference type="AlphaFoldDB" id="A0A245ZII2"/>
<organism evidence="4 5">
    <name type="scientific">Sphingomonas dokdonensis</name>
    <dbReference type="NCBI Taxonomy" id="344880"/>
    <lineage>
        <taxon>Bacteria</taxon>
        <taxon>Pseudomonadati</taxon>
        <taxon>Pseudomonadota</taxon>
        <taxon>Alphaproteobacteria</taxon>
        <taxon>Sphingomonadales</taxon>
        <taxon>Sphingomonadaceae</taxon>
        <taxon>Sphingomonas</taxon>
    </lineage>
</organism>
<protein>
    <submittedName>
        <fullName evidence="4">Response regulator SaeR</fullName>
    </submittedName>
</protein>
<dbReference type="InterPro" id="IPR050595">
    <property type="entry name" value="Bact_response_regulator"/>
</dbReference>
<name>A0A245ZII2_9SPHN</name>